<evidence type="ECO:0000256" key="3">
    <source>
        <dbReference type="ARBA" id="ARBA00023002"/>
    </source>
</evidence>
<dbReference type="InterPro" id="IPR000415">
    <property type="entry name" value="Nitroreductase-like"/>
</dbReference>
<dbReference type="Gene3D" id="3.40.109.10">
    <property type="entry name" value="NADH Oxidase"/>
    <property type="match status" value="1"/>
</dbReference>
<evidence type="ECO:0000313" key="8">
    <source>
        <dbReference type="Proteomes" id="UP001549106"/>
    </source>
</evidence>
<keyword evidence="5" id="KW-0411">Iron-sulfur</keyword>
<dbReference type="SUPFAM" id="SSF55469">
    <property type="entry name" value="FMN-dependent nitroreductase-like"/>
    <property type="match status" value="1"/>
</dbReference>
<gene>
    <name evidence="7" type="ORF">ABID24_000442</name>
</gene>
<dbReference type="InterPro" id="IPR017896">
    <property type="entry name" value="4Fe4S_Fe-S-bd"/>
</dbReference>
<dbReference type="Pfam" id="PF12838">
    <property type="entry name" value="Fer4_7"/>
    <property type="match status" value="1"/>
</dbReference>
<dbReference type="PROSITE" id="PS51379">
    <property type="entry name" value="4FE4S_FER_2"/>
    <property type="match status" value="2"/>
</dbReference>
<dbReference type="PROSITE" id="PS00198">
    <property type="entry name" value="4FE4S_FER_1"/>
    <property type="match status" value="2"/>
</dbReference>
<dbReference type="SUPFAM" id="SSF54862">
    <property type="entry name" value="4Fe-4S ferredoxins"/>
    <property type="match status" value="1"/>
</dbReference>
<keyword evidence="3" id="KW-0560">Oxidoreductase</keyword>
<dbReference type="EMBL" id="JBEPMJ010000002">
    <property type="protein sequence ID" value="MET3749219.1"/>
    <property type="molecule type" value="Genomic_DNA"/>
</dbReference>
<keyword evidence="2" id="KW-0479">Metal-binding</keyword>
<feature type="domain" description="4Fe-4S ferredoxin-type" evidence="6">
    <location>
        <begin position="37"/>
        <end position="57"/>
    </location>
</feature>
<comment type="similarity">
    <text evidence="1">Belongs to the nitroreductase family.</text>
</comment>
<evidence type="ECO:0000256" key="1">
    <source>
        <dbReference type="ARBA" id="ARBA00007118"/>
    </source>
</evidence>
<name>A0ABV2LYE5_9FIRM</name>
<accession>A0ABV2LYE5</accession>
<reference evidence="7 8" key="1">
    <citation type="submission" date="2024-06" db="EMBL/GenBank/DDBJ databases">
        <title>Genomic Encyclopedia of Type Strains, Phase IV (KMG-IV): sequencing the most valuable type-strain genomes for metagenomic binning, comparative biology and taxonomic classification.</title>
        <authorList>
            <person name="Goeker M."/>
        </authorList>
    </citation>
    <scope>NUCLEOTIDE SEQUENCE [LARGE SCALE GENOMIC DNA]</scope>
    <source>
        <strain evidence="7 8">DSM 29492</strain>
    </source>
</reference>
<feature type="domain" description="4Fe-4S ferredoxin-type" evidence="6">
    <location>
        <begin position="1"/>
        <end position="29"/>
    </location>
</feature>
<dbReference type="Gene3D" id="3.30.70.20">
    <property type="match status" value="1"/>
</dbReference>
<dbReference type="RefSeq" id="WP_257463836.1">
    <property type="nucleotide sequence ID" value="NZ_BAABXP010000003.1"/>
</dbReference>
<evidence type="ECO:0000313" key="7">
    <source>
        <dbReference type="EMBL" id="MET3749219.1"/>
    </source>
</evidence>
<dbReference type="PANTHER" id="PTHR43673:SF10">
    <property type="entry name" value="NADH DEHYDROGENASE_NAD(P)H NITROREDUCTASE XCC3605-RELATED"/>
    <property type="match status" value="1"/>
</dbReference>
<evidence type="ECO:0000256" key="2">
    <source>
        <dbReference type="ARBA" id="ARBA00022723"/>
    </source>
</evidence>
<keyword evidence="4" id="KW-0408">Iron</keyword>
<dbReference type="InterPro" id="IPR017900">
    <property type="entry name" value="4Fe4S_Fe_S_CS"/>
</dbReference>
<sequence length="263" mass="29529">MIQINKELCIGCGKCVKDCPVFCISITDHKASASGDCMNCGHCAALCPKEAISIPGYDMNDVEIYNENSFSLEPDTLLRTIKFRRSIRDYKPLPVEKETLQKVLQAGRYTATAKNNQDCHFIFVQKELAALKQQVWDFIDDYAASHSDNASADMLPYLSFNQRRKANCKDDYLFRNAPVVAYITSDWPLDAGLAAQNMELMAVALGLGTLYNGYLARITNANEKLKDWLGIKGKTIKACMLLGYPNVSYERTAPRKEANVIWK</sequence>
<dbReference type="Proteomes" id="UP001549106">
    <property type="component" value="Unassembled WGS sequence"/>
</dbReference>
<evidence type="ECO:0000259" key="6">
    <source>
        <dbReference type="PROSITE" id="PS51379"/>
    </source>
</evidence>
<dbReference type="InterPro" id="IPR029479">
    <property type="entry name" value="Nitroreductase"/>
</dbReference>
<keyword evidence="8" id="KW-1185">Reference proteome</keyword>
<organism evidence="7 8">
    <name type="scientific">Blautia caecimuris</name>
    <dbReference type="NCBI Taxonomy" id="1796615"/>
    <lineage>
        <taxon>Bacteria</taxon>
        <taxon>Bacillati</taxon>
        <taxon>Bacillota</taxon>
        <taxon>Clostridia</taxon>
        <taxon>Lachnospirales</taxon>
        <taxon>Lachnospiraceae</taxon>
        <taxon>Blautia</taxon>
    </lineage>
</organism>
<dbReference type="PANTHER" id="PTHR43673">
    <property type="entry name" value="NAD(P)H NITROREDUCTASE YDGI-RELATED"/>
    <property type="match status" value="1"/>
</dbReference>
<evidence type="ECO:0000256" key="4">
    <source>
        <dbReference type="ARBA" id="ARBA00023004"/>
    </source>
</evidence>
<dbReference type="Pfam" id="PF00881">
    <property type="entry name" value="Nitroreductase"/>
    <property type="match status" value="1"/>
</dbReference>
<protein>
    <submittedName>
        <fullName evidence="7">Nitroreductase/NAD-dependent dihydropyrimidine dehydrogenase PreA subunit</fullName>
    </submittedName>
</protein>
<proteinExistence type="inferred from homology"/>
<comment type="caution">
    <text evidence="7">The sequence shown here is derived from an EMBL/GenBank/DDBJ whole genome shotgun (WGS) entry which is preliminary data.</text>
</comment>
<evidence type="ECO:0000256" key="5">
    <source>
        <dbReference type="ARBA" id="ARBA00023014"/>
    </source>
</evidence>